<keyword evidence="3" id="KW-1185">Reference proteome</keyword>
<proteinExistence type="predicted"/>
<sequence>MSIYRATALPRHTRRPRLQYQQEQRQPVRRRTLPGPPPQQPGRCSRTVTVRPARREQRLAQPEQRRQLRPLQPQWMTARMAVPRLPQRQQRPVDTHYHP</sequence>
<comment type="caution">
    <text evidence="2">The sequence shown here is derived from an EMBL/GenBank/DDBJ whole genome shotgun (WGS) entry which is preliminary data.</text>
</comment>
<reference evidence="2 3" key="1">
    <citation type="submission" date="2023-08" db="EMBL/GenBank/DDBJ databases">
        <authorList>
            <person name="Sharma P."/>
            <person name="Verma V."/>
            <person name="Mohan M.K."/>
            <person name="Dubey A.K."/>
        </authorList>
    </citation>
    <scope>NUCLEOTIDE SEQUENCE [LARGE SCALE GENOMIC DNA]</scope>
    <source>
        <strain evidence="2 3">ADP4</strain>
    </source>
</reference>
<protein>
    <submittedName>
        <fullName evidence="2">Uncharacterized protein</fullName>
    </submittedName>
</protein>
<dbReference type="Proteomes" id="UP001348265">
    <property type="component" value="Unassembled WGS sequence"/>
</dbReference>
<organism evidence="2 3">
    <name type="scientific">Streptomyces chrestomyceticus</name>
    <dbReference type="NCBI Taxonomy" id="68185"/>
    <lineage>
        <taxon>Bacteria</taxon>
        <taxon>Bacillati</taxon>
        <taxon>Actinomycetota</taxon>
        <taxon>Actinomycetes</taxon>
        <taxon>Kitasatosporales</taxon>
        <taxon>Streptomycetaceae</taxon>
        <taxon>Streptomyces</taxon>
    </lineage>
</organism>
<feature type="region of interest" description="Disordered" evidence="1">
    <location>
        <begin position="1"/>
        <end position="99"/>
    </location>
</feature>
<dbReference type="EMBL" id="JAVFKM010000020">
    <property type="protein sequence ID" value="MEF3117559.1"/>
    <property type="molecule type" value="Genomic_DNA"/>
</dbReference>
<evidence type="ECO:0000256" key="1">
    <source>
        <dbReference type="SAM" id="MobiDB-lite"/>
    </source>
</evidence>
<feature type="compositionally biased region" description="Basic and acidic residues" evidence="1">
    <location>
        <begin position="53"/>
        <end position="66"/>
    </location>
</feature>
<gene>
    <name evidence="2" type="ORF">RB636_30750</name>
</gene>
<accession>A0ABU7X2B2</accession>
<evidence type="ECO:0000313" key="3">
    <source>
        <dbReference type="Proteomes" id="UP001348265"/>
    </source>
</evidence>
<name>A0ABU7X2B2_9ACTN</name>
<dbReference type="RefSeq" id="WP_331788933.1">
    <property type="nucleotide sequence ID" value="NZ_JAVFKM010000020.1"/>
</dbReference>
<evidence type="ECO:0000313" key="2">
    <source>
        <dbReference type="EMBL" id="MEF3117559.1"/>
    </source>
</evidence>